<dbReference type="GO" id="GO:0005975">
    <property type="term" value="P:carbohydrate metabolic process"/>
    <property type="evidence" value="ECO:0007669"/>
    <property type="project" value="InterPro"/>
</dbReference>
<organism evidence="4 5">
    <name type="scientific">Umbelopsis ramanniana AG</name>
    <dbReference type="NCBI Taxonomy" id="1314678"/>
    <lineage>
        <taxon>Eukaryota</taxon>
        <taxon>Fungi</taxon>
        <taxon>Fungi incertae sedis</taxon>
        <taxon>Mucoromycota</taxon>
        <taxon>Mucoromycotina</taxon>
        <taxon>Umbelopsidomycetes</taxon>
        <taxon>Umbelopsidales</taxon>
        <taxon>Umbelopsidaceae</taxon>
        <taxon>Umbelopsis</taxon>
    </lineage>
</organism>
<evidence type="ECO:0000313" key="5">
    <source>
        <dbReference type="Proteomes" id="UP001206595"/>
    </source>
</evidence>
<dbReference type="GeneID" id="75913569"/>
<accession>A0AAD5EBB5</accession>
<dbReference type="EMBL" id="MU620911">
    <property type="protein sequence ID" value="KAI8580568.1"/>
    <property type="molecule type" value="Genomic_DNA"/>
</dbReference>
<feature type="compositionally biased region" description="Basic and acidic residues" evidence="2">
    <location>
        <begin position="206"/>
        <end position="269"/>
    </location>
</feature>
<dbReference type="PANTHER" id="PTHR47052:SF3">
    <property type="entry name" value="INGRESSION PROTEIN 1"/>
    <property type="match status" value="1"/>
</dbReference>
<feature type="region of interest" description="Disordered" evidence="2">
    <location>
        <begin position="206"/>
        <end position="284"/>
    </location>
</feature>
<dbReference type="InterPro" id="IPR003610">
    <property type="entry name" value="CBM5/12"/>
</dbReference>
<protein>
    <recommendedName>
        <fullName evidence="3">C2 domain-containing protein</fullName>
    </recommendedName>
</protein>
<dbReference type="GO" id="GO:0030246">
    <property type="term" value="F:carbohydrate binding"/>
    <property type="evidence" value="ECO:0007669"/>
    <property type="project" value="InterPro"/>
</dbReference>
<dbReference type="Gene3D" id="2.10.10.20">
    <property type="entry name" value="Carbohydrate-binding module superfamily 5/12"/>
    <property type="match status" value="1"/>
</dbReference>
<proteinExistence type="predicted"/>
<dbReference type="RefSeq" id="XP_051445572.1">
    <property type="nucleotide sequence ID" value="XM_051588224.1"/>
</dbReference>
<reference evidence="4" key="2">
    <citation type="journal article" date="2022" name="Proc. Natl. Acad. Sci. U.S.A.">
        <title>Diploid-dominant life cycles characterize the early evolution of Fungi.</title>
        <authorList>
            <person name="Amses K.R."/>
            <person name="Simmons D.R."/>
            <person name="Longcore J.E."/>
            <person name="Mondo S.J."/>
            <person name="Seto K."/>
            <person name="Jeronimo G.H."/>
            <person name="Bonds A.E."/>
            <person name="Quandt C.A."/>
            <person name="Davis W.J."/>
            <person name="Chang Y."/>
            <person name="Federici B.A."/>
            <person name="Kuo A."/>
            <person name="LaButti K."/>
            <person name="Pangilinan J."/>
            <person name="Andreopoulos W."/>
            <person name="Tritt A."/>
            <person name="Riley R."/>
            <person name="Hundley H."/>
            <person name="Johnson J."/>
            <person name="Lipzen A."/>
            <person name="Barry K."/>
            <person name="Lang B.F."/>
            <person name="Cuomo C.A."/>
            <person name="Buchler N.E."/>
            <person name="Grigoriev I.V."/>
            <person name="Spatafora J.W."/>
            <person name="Stajich J.E."/>
            <person name="James T.Y."/>
        </authorList>
    </citation>
    <scope>NUCLEOTIDE SEQUENCE</scope>
    <source>
        <strain evidence="4">AG</strain>
    </source>
</reference>
<dbReference type="SUPFAM" id="SSF49562">
    <property type="entry name" value="C2 domain (Calcium/lipid-binding domain, CaLB)"/>
    <property type="match status" value="1"/>
</dbReference>
<dbReference type="AlphaFoldDB" id="A0AAD5EBB5"/>
<keyword evidence="1" id="KW-0378">Hydrolase</keyword>
<feature type="domain" description="C2" evidence="3">
    <location>
        <begin position="1"/>
        <end position="111"/>
    </location>
</feature>
<dbReference type="Pfam" id="PF02839">
    <property type="entry name" value="CBM_5_12"/>
    <property type="match status" value="1"/>
</dbReference>
<dbReference type="PANTHER" id="PTHR47052">
    <property type="entry name" value="CONSERVED SERINE PROLINE-RICH PROTEIN (AFU_ORTHOLOGUE AFUA_2G01790)"/>
    <property type="match status" value="1"/>
</dbReference>
<dbReference type="GO" id="GO:0004553">
    <property type="term" value="F:hydrolase activity, hydrolyzing O-glycosyl compounds"/>
    <property type="evidence" value="ECO:0007669"/>
    <property type="project" value="InterPro"/>
</dbReference>
<dbReference type="PROSITE" id="PS50004">
    <property type="entry name" value="C2"/>
    <property type="match status" value="1"/>
</dbReference>
<dbReference type="GO" id="GO:0005576">
    <property type="term" value="C:extracellular region"/>
    <property type="evidence" value="ECO:0007669"/>
    <property type="project" value="InterPro"/>
</dbReference>
<dbReference type="Proteomes" id="UP001206595">
    <property type="component" value="Unassembled WGS sequence"/>
</dbReference>
<reference evidence="4" key="1">
    <citation type="submission" date="2021-06" db="EMBL/GenBank/DDBJ databases">
        <authorList>
            <consortium name="DOE Joint Genome Institute"/>
            <person name="Mondo S.J."/>
            <person name="Amses K.R."/>
            <person name="Simmons D.R."/>
            <person name="Longcore J.E."/>
            <person name="Seto K."/>
            <person name="Alves G.H."/>
            <person name="Bonds A.E."/>
            <person name="Quandt C.A."/>
            <person name="Davis W.J."/>
            <person name="Chang Y."/>
            <person name="Letcher P.M."/>
            <person name="Powell M.J."/>
            <person name="Kuo A."/>
            <person name="Labutti K."/>
            <person name="Pangilinan J."/>
            <person name="Andreopoulos W."/>
            <person name="Tritt A."/>
            <person name="Riley R."/>
            <person name="Hundley H."/>
            <person name="Johnson J."/>
            <person name="Lipzen A."/>
            <person name="Barry K."/>
            <person name="Berbee M.L."/>
            <person name="Buchler N.E."/>
            <person name="Grigoriev I.V."/>
            <person name="Spatafora J.W."/>
            <person name="Stajich J.E."/>
            <person name="James T.Y."/>
        </authorList>
    </citation>
    <scope>NUCLEOTIDE SEQUENCE</scope>
    <source>
        <strain evidence="4">AG</strain>
    </source>
</reference>
<dbReference type="Pfam" id="PF00168">
    <property type="entry name" value="C2"/>
    <property type="match status" value="1"/>
</dbReference>
<dbReference type="CDD" id="cd12214">
    <property type="entry name" value="ChiA1_BD"/>
    <property type="match status" value="1"/>
</dbReference>
<dbReference type="InterPro" id="IPR035892">
    <property type="entry name" value="C2_domain_sf"/>
</dbReference>
<evidence type="ECO:0000256" key="1">
    <source>
        <dbReference type="ARBA" id="ARBA00022801"/>
    </source>
</evidence>
<evidence type="ECO:0000259" key="3">
    <source>
        <dbReference type="PROSITE" id="PS50004"/>
    </source>
</evidence>
<dbReference type="SUPFAM" id="SSF51055">
    <property type="entry name" value="Carbohydrate binding domain"/>
    <property type="match status" value="1"/>
</dbReference>
<keyword evidence="5" id="KW-1185">Reference proteome</keyword>
<gene>
    <name evidence="4" type="ORF">K450DRAFT_236254</name>
</gene>
<dbReference type="Gene3D" id="2.60.40.150">
    <property type="entry name" value="C2 domain"/>
    <property type="match status" value="1"/>
</dbReference>
<dbReference type="CDD" id="cd00030">
    <property type="entry name" value="C2"/>
    <property type="match status" value="1"/>
</dbReference>
<dbReference type="InterPro" id="IPR000008">
    <property type="entry name" value="C2_dom"/>
</dbReference>
<evidence type="ECO:0000256" key="2">
    <source>
        <dbReference type="SAM" id="MobiDB-lite"/>
    </source>
</evidence>
<comment type="caution">
    <text evidence="4">The sequence shown here is derived from an EMBL/GenBank/DDBJ whole genome shotgun (WGS) entry which is preliminary data.</text>
</comment>
<evidence type="ECO:0000313" key="4">
    <source>
        <dbReference type="EMBL" id="KAI8580568.1"/>
    </source>
</evidence>
<dbReference type="InterPro" id="IPR052981">
    <property type="entry name" value="Ingression_C2_domain"/>
</dbReference>
<name>A0AAD5EBB5_UMBRA</name>
<dbReference type="InterPro" id="IPR036573">
    <property type="entry name" value="CBM_sf_5/12"/>
</dbReference>
<dbReference type="SMART" id="SM00239">
    <property type="entry name" value="C2"/>
    <property type="match status" value="1"/>
</dbReference>
<sequence>MLNANQGPTLSITAVAGINLLNKDMVGKQDPYAQFSLDPHNPKAFQKTFTHKDAGKNATWNQSFVLPLHGEPDLYVEVFDEDPTADEVIGFAAIPINQVVYAPGGSFNGSFDIYQINGKGAGEVHLVLTVQGLPNSPSSPGSGFGYQQQQQPTRGQSYINENHAKRIKTLRNKAIATDVGIATLGGALAVGAGLLGARYLGNQHKEEEARKHEAASMHEERERYEREKHNFDEERARFERQQSEHSYQHEHQHGENCHHDHGRDHENRGHHEKHGHHGRDWDPVGTYAAGDRVEYHGRAYVCLQGHSSNPTWMPDAAHSLWQTA</sequence>